<protein>
    <submittedName>
        <fullName evidence="6">OLC1v1029831C1</fullName>
    </submittedName>
</protein>
<dbReference type="Gene3D" id="2.160.20.10">
    <property type="entry name" value="Single-stranded right-handed beta-helix, Pectin lyase-like"/>
    <property type="match status" value="1"/>
</dbReference>
<dbReference type="GO" id="GO:0005975">
    <property type="term" value="P:carbohydrate metabolic process"/>
    <property type="evidence" value="ECO:0007669"/>
    <property type="project" value="InterPro"/>
</dbReference>
<evidence type="ECO:0000256" key="1">
    <source>
        <dbReference type="ARBA" id="ARBA00008834"/>
    </source>
</evidence>
<dbReference type="InterPro" id="IPR012334">
    <property type="entry name" value="Pectin_lyas_fold"/>
</dbReference>
<keyword evidence="3 4" id="KW-0326">Glycosidase</keyword>
<evidence type="ECO:0000256" key="3">
    <source>
        <dbReference type="ARBA" id="ARBA00023295"/>
    </source>
</evidence>
<gene>
    <name evidence="6" type="ORF">OLC1_LOCUS5378</name>
</gene>
<evidence type="ECO:0000256" key="2">
    <source>
        <dbReference type="ARBA" id="ARBA00022801"/>
    </source>
</evidence>
<dbReference type="InterPro" id="IPR006626">
    <property type="entry name" value="PbH1"/>
</dbReference>
<sequence length="487" mass="53222">MMKIRSHRRAGIYNALLLVLFAVILSSCGKKANGRRFHHGEDYFEYSSINCRAYAASLTEFGGIGDGITSNTKAFQDAINYLSQFESYGGSILFVPPGKWLTGNFNITSSHFTLFLHQDAVLLGSQDESEYAVIDPLPSYGRGRDTQGGRFVSLIFGTNLTDVVITGNNGTIDGQGQIWWNKFRNGSLQYTRPYLIEIMFSDEVEISNIVLVNSPSWNVHPVYSSNVVVRGITITAPVRSPNTDGINPDSCTNVHIEDCYIVSGDDCVAVKSGWDEYGIAFGMPTKQLFIKGLTCISPTSATIALGSEMSGGIEDVRAEDIVAINTESAVRIKTAVGRGGYVKDVFVKGMTMKTMKYVFWMTGNYGSHPDNNYDPNALPVIDNINYQDMVAENVTMAARLEGIPGDTFTGICISNVTIGMATSAKKLPWNCTNVAGVSSGVTPKPCSLLPEQEGLSTCNFPTDHRPIREVNLRTCSCKNKLFKRNGL</sequence>
<reference evidence="6" key="1">
    <citation type="submission" date="2023-03" db="EMBL/GenBank/DDBJ databases">
        <authorList>
            <person name="Julca I."/>
        </authorList>
    </citation>
    <scope>NUCLEOTIDE SEQUENCE</scope>
</reference>
<dbReference type="InterPro" id="IPR000743">
    <property type="entry name" value="Glyco_hydro_28"/>
</dbReference>
<dbReference type="GO" id="GO:0004650">
    <property type="term" value="F:polygalacturonase activity"/>
    <property type="evidence" value="ECO:0007669"/>
    <property type="project" value="InterPro"/>
</dbReference>
<dbReference type="InterPro" id="IPR011050">
    <property type="entry name" value="Pectin_lyase_fold/virulence"/>
</dbReference>
<dbReference type="PROSITE" id="PS51257">
    <property type="entry name" value="PROKAR_LIPOPROTEIN"/>
    <property type="match status" value="1"/>
</dbReference>
<dbReference type="AlphaFoldDB" id="A0AAV1CHZ8"/>
<evidence type="ECO:0000313" key="6">
    <source>
        <dbReference type="EMBL" id="CAI9094142.1"/>
    </source>
</evidence>
<feature type="chain" id="PRO_5043684720" evidence="5">
    <location>
        <begin position="35"/>
        <end position="487"/>
    </location>
</feature>
<dbReference type="Proteomes" id="UP001161247">
    <property type="component" value="Chromosome 2"/>
</dbReference>
<evidence type="ECO:0000256" key="4">
    <source>
        <dbReference type="RuleBase" id="RU361169"/>
    </source>
</evidence>
<evidence type="ECO:0000256" key="5">
    <source>
        <dbReference type="SAM" id="SignalP"/>
    </source>
</evidence>
<comment type="similarity">
    <text evidence="1 4">Belongs to the glycosyl hydrolase 28 family.</text>
</comment>
<evidence type="ECO:0000313" key="7">
    <source>
        <dbReference type="Proteomes" id="UP001161247"/>
    </source>
</evidence>
<dbReference type="EMBL" id="OX459119">
    <property type="protein sequence ID" value="CAI9094142.1"/>
    <property type="molecule type" value="Genomic_DNA"/>
</dbReference>
<dbReference type="PANTHER" id="PTHR31339">
    <property type="entry name" value="PECTIN LYASE-RELATED"/>
    <property type="match status" value="1"/>
</dbReference>
<dbReference type="SUPFAM" id="SSF51126">
    <property type="entry name" value="Pectin lyase-like"/>
    <property type="match status" value="1"/>
</dbReference>
<feature type="signal peptide" evidence="5">
    <location>
        <begin position="1"/>
        <end position="34"/>
    </location>
</feature>
<accession>A0AAV1CHZ8</accession>
<name>A0AAV1CHZ8_OLDCO</name>
<proteinExistence type="inferred from homology"/>
<dbReference type="InterPro" id="IPR051801">
    <property type="entry name" value="GH28_Enzymes"/>
</dbReference>
<organism evidence="6 7">
    <name type="scientific">Oldenlandia corymbosa var. corymbosa</name>
    <dbReference type="NCBI Taxonomy" id="529605"/>
    <lineage>
        <taxon>Eukaryota</taxon>
        <taxon>Viridiplantae</taxon>
        <taxon>Streptophyta</taxon>
        <taxon>Embryophyta</taxon>
        <taxon>Tracheophyta</taxon>
        <taxon>Spermatophyta</taxon>
        <taxon>Magnoliopsida</taxon>
        <taxon>eudicotyledons</taxon>
        <taxon>Gunneridae</taxon>
        <taxon>Pentapetalae</taxon>
        <taxon>asterids</taxon>
        <taxon>lamiids</taxon>
        <taxon>Gentianales</taxon>
        <taxon>Rubiaceae</taxon>
        <taxon>Rubioideae</taxon>
        <taxon>Spermacoceae</taxon>
        <taxon>Hedyotis-Oldenlandia complex</taxon>
        <taxon>Oldenlandia</taxon>
    </lineage>
</organism>
<keyword evidence="7" id="KW-1185">Reference proteome</keyword>
<dbReference type="PANTHER" id="PTHR31339:SF66">
    <property type="entry name" value="OS06G0106800 PROTEIN"/>
    <property type="match status" value="1"/>
</dbReference>
<dbReference type="SMART" id="SM00710">
    <property type="entry name" value="PbH1"/>
    <property type="match status" value="2"/>
</dbReference>
<keyword evidence="5" id="KW-0732">Signal</keyword>
<dbReference type="Pfam" id="PF00295">
    <property type="entry name" value="Glyco_hydro_28"/>
    <property type="match status" value="1"/>
</dbReference>
<keyword evidence="2 4" id="KW-0378">Hydrolase</keyword>